<feature type="compositionally biased region" description="Polar residues" evidence="1">
    <location>
        <begin position="172"/>
        <end position="191"/>
    </location>
</feature>
<feature type="compositionally biased region" description="Basic and acidic residues" evidence="1">
    <location>
        <begin position="193"/>
        <end position="206"/>
    </location>
</feature>
<evidence type="ECO:0000313" key="3">
    <source>
        <dbReference type="Proteomes" id="UP000594638"/>
    </source>
</evidence>
<dbReference type="Proteomes" id="UP000594638">
    <property type="component" value="Unassembled WGS sequence"/>
</dbReference>
<dbReference type="AlphaFoldDB" id="A0A8S0T5F7"/>
<name>A0A8S0T5F7_OLEEU</name>
<dbReference type="EMBL" id="CACTIH010005695">
    <property type="protein sequence ID" value="CAA3000492.1"/>
    <property type="molecule type" value="Genomic_DNA"/>
</dbReference>
<comment type="caution">
    <text evidence="2">The sequence shown here is derived from an EMBL/GenBank/DDBJ whole genome shotgun (WGS) entry which is preliminary data.</text>
</comment>
<reference evidence="2 3" key="1">
    <citation type="submission" date="2019-12" db="EMBL/GenBank/DDBJ databases">
        <authorList>
            <person name="Alioto T."/>
            <person name="Alioto T."/>
            <person name="Gomez Garrido J."/>
        </authorList>
    </citation>
    <scope>NUCLEOTIDE SEQUENCE [LARGE SCALE GENOMIC DNA]</scope>
</reference>
<dbReference type="Gramene" id="OE9A012629T1">
    <property type="protein sequence ID" value="OE9A012629C1"/>
    <property type="gene ID" value="OE9A012629"/>
</dbReference>
<keyword evidence="3" id="KW-1185">Reference proteome</keyword>
<gene>
    <name evidence="2" type="ORF">OLEA9_A012629</name>
</gene>
<protein>
    <submittedName>
        <fullName evidence="2">Uncharacterized protein</fullName>
    </submittedName>
</protein>
<feature type="region of interest" description="Disordered" evidence="1">
    <location>
        <begin position="161"/>
        <end position="206"/>
    </location>
</feature>
<accession>A0A8S0T5F7</accession>
<organism evidence="2 3">
    <name type="scientific">Olea europaea subsp. europaea</name>
    <dbReference type="NCBI Taxonomy" id="158383"/>
    <lineage>
        <taxon>Eukaryota</taxon>
        <taxon>Viridiplantae</taxon>
        <taxon>Streptophyta</taxon>
        <taxon>Embryophyta</taxon>
        <taxon>Tracheophyta</taxon>
        <taxon>Spermatophyta</taxon>
        <taxon>Magnoliopsida</taxon>
        <taxon>eudicotyledons</taxon>
        <taxon>Gunneridae</taxon>
        <taxon>Pentapetalae</taxon>
        <taxon>asterids</taxon>
        <taxon>lamiids</taxon>
        <taxon>Lamiales</taxon>
        <taxon>Oleaceae</taxon>
        <taxon>Oleeae</taxon>
        <taxon>Olea</taxon>
    </lineage>
</organism>
<sequence length="206" mass="23862">MVYTCNGWYERQQQLKEISDMDKDYKWFILTGLSETEKYKKLKQKRDTPNGVGKKSEKNSVVDPQYELFLGRLKLYEKSYMLEVEKNGVPKVINYEELGSSKDVVSKLQNETKNYTGQKNLFLNEEPSLGDNWATKNQVEIEVKARPGKELQSQHHLQERLNKRGNVRSQHDSQTQGSMKCNVSSLRNLSDTVKFDSGDNRGEDVD</sequence>
<proteinExistence type="predicted"/>
<evidence type="ECO:0000256" key="1">
    <source>
        <dbReference type="SAM" id="MobiDB-lite"/>
    </source>
</evidence>
<evidence type="ECO:0000313" key="2">
    <source>
        <dbReference type="EMBL" id="CAA3000492.1"/>
    </source>
</evidence>